<dbReference type="SUPFAM" id="SSF63829">
    <property type="entry name" value="Calcium-dependent phosphotriesterase"/>
    <property type="match status" value="1"/>
</dbReference>
<dbReference type="EMBL" id="JBEOQB010000001">
    <property type="protein sequence ID" value="MEZ0450903.1"/>
    <property type="molecule type" value="Genomic_DNA"/>
</dbReference>
<evidence type="ECO:0000259" key="3">
    <source>
        <dbReference type="Pfam" id="PF01833"/>
    </source>
</evidence>
<protein>
    <submittedName>
        <fullName evidence="5">Gluconolactonase</fullName>
    </submittedName>
    <submittedName>
        <fullName evidence="4">IPT/TIG domain-containing protein</fullName>
    </submittedName>
</protein>
<dbReference type="Pfam" id="PF01436">
    <property type="entry name" value="NHL"/>
    <property type="match status" value="2"/>
</dbReference>
<keyword evidence="7" id="KW-1185">Reference proteome</keyword>
<evidence type="ECO:0000313" key="4">
    <source>
        <dbReference type="EMBL" id="MEZ0450903.1"/>
    </source>
</evidence>
<feature type="domain" description="IPT/TIG" evidence="3">
    <location>
        <begin position="48"/>
        <end position="120"/>
    </location>
</feature>
<keyword evidence="2" id="KW-0732">Signal</keyword>
<dbReference type="EMBL" id="LR590484">
    <property type="protein sequence ID" value="VTR35377.1"/>
    <property type="molecule type" value="Genomic_DNA"/>
</dbReference>
<name>A0A4U9UR27_9SPHI</name>
<reference evidence="4 7" key="2">
    <citation type="submission" date="2024-06" db="EMBL/GenBank/DDBJ databases">
        <title>Soil Sphingobacterium thalpophilum.</title>
        <authorList>
            <person name="Yang J."/>
            <person name="Li J."/>
        </authorList>
    </citation>
    <scope>NUCLEOTIDE SEQUENCE [LARGE SCALE GENOMIC DNA]</scope>
    <source>
        <strain evidence="4 7">22g91tb</strain>
    </source>
</reference>
<evidence type="ECO:0000313" key="6">
    <source>
        <dbReference type="Proteomes" id="UP000308196"/>
    </source>
</evidence>
<dbReference type="KEGG" id="stha:NCTC11429_01494"/>
<dbReference type="InterPro" id="IPR011042">
    <property type="entry name" value="6-blade_b-propeller_TolB-like"/>
</dbReference>
<dbReference type="InterPro" id="IPR014756">
    <property type="entry name" value="Ig_E-set"/>
</dbReference>
<proteinExistence type="predicted"/>
<dbReference type="InterPro" id="IPR002909">
    <property type="entry name" value="IPT_dom"/>
</dbReference>
<dbReference type="STRING" id="1123265.GCA_000686625_01931"/>
<dbReference type="Gene3D" id="2.120.10.30">
    <property type="entry name" value="TolB, C-terminal domain"/>
    <property type="match status" value="1"/>
</dbReference>
<dbReference type="Proteomes" id="UP001566204">
    <property type="component" value="Unassembled WGS sequence"/>
</dbReference>
<evidence type="ECO:0000313" key="5">
    <source>
        <dbReference type="EMBL" id="VTR35377.1"/>
    </source>
</evidence>
<dbReference type="CDD" id="cd00603">
    <property type="entry name" value="IPT_PCSR"/>
    <property type="match status" value="1"/>
</dbReference>
<reference evidence="5 6" key="1">
    <citation type="submission" date="2019-05" db="EMBL/GenBank/DDBJ databases">
        <authorList>
            <consortium name="Pathogen Informatics"/>
        </authorList>
    </citation>
    <scope>NUCLEOTIDE SEQUENCE [LARGE SCALE GENOMIC DNA]</scope>
    <source>
        <strain evidence="5 6">NCTC11429</strain>
    </source>
</reference>
<evidence type="ECO:0000256" key="1">
    <source>
        <dbReference type="ARBA" id="ARBA00022737"/>
    </source>
</evidence>
<gene>
    <name evidence="4" type="ORF">ABTW24_04770</name>
    <name evidence="5" type="ORF">NCTC11429_01494</name>
</gene>
<organism evidence="5 6">
    <name type="scientific">Sphingobacterium thalpophilum</name>
    <dbReference type="NCBI Taxonomy" id="259"/>
    <lineage>
        <taxon>Bacteria</taxon>
        <taxon>Pseudomonadati</taxon>
        <taxon>Bacteroidota</taxon>
        <taxon>Sphingobacteriia</taxon>
        <taxon>Sphingobacteriales</taxon>
        <taxon>Sphingobacteriaceae</taxon>
        <taxon>Sphingobacterium</taxon>
    </lineage>
</organism>
<feature type="signal peptide" evidence="2">
    <location>
        <begin position="1"/>
        <end position="29"/>
    </location>
</feature>
<keyword evidence="1" id="KW-0677">Repeat</keyword>
<evidence type="ECO:0000313" key="7">
    <source>
        <dbReference type="Proteomes" id="UP001566204"/>
    </source>
</evidence>
<dbReference type="Gene3D" id="2.60.40.10">
    <property type="entry name" value="Immunoglobulins"/>
    <property type="match status" value="1"/>
</dbReference>
<dbReference type="PANTHER" id="PTHR13833:SF71">
    <property type="entry name" value="NHL DOMAIN-CONTAINING PROTEIN"/>
    <property type="match status" value="1"/>
</dbReference>
<dbReference type="InterPro" id="IPR013783">
    <property type="entry name" value="Ig-like_fold"/>
</dbReference>
<accession>A0A4U9UR27</accession>
<dbReference type="InterPro" id="IPR001258">
    <property type="entry name" value="NHL_repeat"/>
</dbReference>
<dbReference type="GeneID" id="78462254"/>
<dbReference type="Proteomes" id="UP000308196">
    <property type="component" value="Chromosome"/>
</dbReference>
<dbReference type="Pfam" id="PF01833">
    <property type="entry name" value="TIG"/>
    <property type="match status" value="1"/>
</dbReference>
<dbReference type="PANTHER" id="PTHR13833">
    <property type="match status" value="1"/>
</dbReference>
<dbReference type="AlphaFoldDB" id="A0A4U9UR27"/>
<evidence type="ECO:0000256" key="2">
    <source>
        <dbReference type="SAM" id="SignalP"/>
    </source>
</evidence>
<dbReference type="SUPFAM" id="SSF81296">
    <property type="entry name" value="E set domains"/>
    <property type="match status" value="1"/>
</dbReference>
<feature type="chain" id="PRO_5020999806" evidence="2">
    <location>
        <begin position="30"/>
        <end position="443"/>
    </location>
</feature>
<sequence>MTIISFFKRSGARNLCFAALMAFSVGVVSCNKDQGSDMSYPDKTDGAQITQYTPISGGSATEISLYGSNFETDLTKIKVTINDKDAAVLSSNGRIITARIPQNAGSGKVKLTIGGKEYIYKQAFEYGYQTVVYTYLGSTKDDMDGDYAQAKLSGPRYLKWSKDNALYFVEEGASSRDNFAALRVASNNNVTTLLKASESTLFERLRSFDFSMDQSTLFLTNDNNANGSMGLGKMTRSSGKYNNLTALSAQGGLTAVATNPVTDEVFVGVYSGGKICRLKPDGSLEGLFGVNSKNVNIMDIIFSKDGQTMYISGAYNAHSVYRVPYDISTKSFGTVQVLAGPNANTTGNAEGNGESARFNTPAQMDLDNDGNLYVADRKNHCIRKITTNGTVTTYAGIAGTNGLQNGNASSAKFYEPEGLQFGPDGALYVADTWNHVIRKIVIE</sequence>
<dbReference type="RefSeq" id="WP_028069408.1">
    <property type="nucleotide sequence ID" value="NZ_CP158797.1"/>
</dbReference>